<dbReference type="RefSeq" id="WP_104389154.1">
    <property type="nucleotide sequence ID" value="NZ_PGEM01000153.1"/>
</dbReference>
<sequence length="598" mass="62720">MAIEINPSTLSSPIPTVNGISVIWLGDWDNARIYRRNEGVFYDGSSYRANKTTSEEPNPTALDWDLIAQGTNVDTSTIINNHIANTSNPHSTTAAQVGAIPTTEKGIASGVATLDSGGKIPDTQIPDAITRDSELTNYYNKTETDSLLNTKANVSTTYSKSETNTLLAAKANQSTTYTKTETDGLLNAKANQSTTYTKIETDSLLNTKANQATTYSKTETDTLLNAKANQTTTYTKTETDGLLASKANQSTTYTKTEVDTLVNARPDNLIELGDVVITSPIDGQSLVYDDSTGKWINETVSGGGGGSGEANTATNVGTAGVGIYKQKTGVNLEFKKVNAGSNKISITDDTTNSEVDIDVNEANLTLGNLAGTLSIAKGGTGSTTASAALTALGAASSSDLTSHTGNTSNPHSVTAAQVGNTTAQWNANRIQGVNVHTTTPTNGQVLVYSTANSRYEPTTPASGGGKVIQVARATRNTPWTLSFTGNWQSTGLAVTITPLSATSTLHIIGSLANVVKSVTNNTCYYNLEINDGTTGFGSILNIGRRSDAYPEPVPISVFISAVNTATRTYTLTLNLFGSGTSVTSNVGLNYLTVMEIAP</sequence>
<dbReference type="OrthoDB" id="9808953at2"/>
<dbReference type="AlphaFoldDB" id="A0A2S6CQB4"/>
<accession>A0A2S6CQB4</accession>
<protein>
    <recommendedName>
        <fullName evidence="3">Chitin-binding type-3 domain-containing protein</fullName>
    </recommendedName>
</protein>
<dbReference type="Proteomes" id="UP000239589">
    <property type="component" value="Unassembled WGS sequence"/>
</dbReference>
<dbReference type="EMBL" id="PGEM01000153">
    <property type="protein sequence ID" value="PPJ61964.1"/>
    <property type="molecule type" value="Genomic_DNA"/>
</dbReference>
<organism evidence="1 2">
    <name type="scientific">Cuspidothrix issatschenkoi CHARLIE-1</name>
    <dbReference type="NCBI Taxonomy" id="2052836"/>
    <lineage>
        <taxon>Bacteria</taxon>
        <taxon>Bacillati</taxon>
        <taxon>Cyanobacteriota</taxon>
        <taxon>Cyanophyceae</taxon>
        <taxon>Nostocales</taxon>
        <taxon>Aphanizomenonaceae</taxon>
        <taxon>Cuspidothrix</taxon>
    </lineage>
</organism>
<keyword evidence="2" id="KW-1185">Reference proteome</keyword>
<reference evidence="1 2" key="1">
    <citation type="submission" date="2018-02" db="EMBL/GenBank/DDBJ databases">
        <title>Discovery of a pederin family compound in a non-symbiotic bloom-forming cyanobacterium.</title>
        <authorList>
            <person name="Kust A."/>
            <person name="Mares J."/>
            <person name="Jokela J."/>
            <person name="Urajova P."/>
            <person name="Hajek J."/>
            <person name="Saurav K."/>
            <person name="Voracova K."/>
            <person name="Fewer D.P."/>
            <person name="Haapaniemi E."/>
            <person name="Permi P."/>
            <person name="Rehakova K."/>
            <person name="Sivonen K."/>
            <person name="Hrouzek P."/>
        </authorList>
    </citation>
    <scope>NUCLEOTIDE SEQUENCE [LARGE SCALE GENOMIC DNA]</scope>
    <source>
        <strain evidence="1 2">CHARLIE-1</strain>
    </source>
</reference>
<name>A0A2S6CQB4_9CYAN</name>
<evidence type="ECO:0008006" key="3">
    <source>
        <dbReference type="Google" id="ProtNLM"/>
    </source>
</evidence>
<gene>
    <name evidence="1" type="ORF">CUN59_18085</name>
</gene>
<comment type="caution">
    <text evidence="1">The sequence shown here is derived from an EMBL/GenBank/DDBJ whole genome shotgun (WGS) entry which is preliminary data.</text>
</comment>
<evidence type="ECO:0000313" key="1">
    <source>
        <dbReference type="EMBL" id="PPJ61964.1"/>
    </source>
</evidence>
<evidence type="ECO:0000313" key="2">
    <source>
        <dbReference type="Proteomes" id="UP000239589"/>
    </source>
</evidence>
<proteinExistence type="predicted"/>